<keyword evidence="9 15" id="KW-0539">Nucleus</keyword>
<dbReference type="GO" id="GO:0042803">
    <property type="term" value="F:protein homodimerization activity"/>
    <property type="evidence" value="ECO:0007669"/>
    <property type="project" value="Ensembl"/>
</dbReference>
<dbReference type="HOGENOM" id="CLU_104890_0_0_1"/>
<evidence type="ECO:0000259" key="18">
    <source>
        <dbReference type="PROSITE" id="PS50071"/>
    </source>
</evidence>
<dbReference type="InterPro" id="IPR001356">
    <property type="entry name" value="HD"/>
</dbReference>
<dbReference type="GO" id="GO:0000978">
    <property type="term" value="F:RNA polymerase II cis-regulatory region sequence-specific DNA binding"/>
    <property type="evidence" value="ECO:0007669"/>
    <property type="project" value="Ensembl"/>
</dbReference>
<evidence type="ECO:0000256" key="3">
    <source>
        <dbReference type="ARBA" id="ARBA00022473"/>
    </source>
</evidence>
<dbReference type="Ensembl" id="ENSAMET00000015979.2">
    <property type="protein sequence ID" value="ENSAMEP00000015340.2"/>
    <property type="gene ID" value="ENSAMEG00000014565.2"/>
</dbReference>
<sequence length="242" mass="27295">MTTAHIRTKRELGRGPPGQRQAGVDTSQGPVRQTAREHRWNPPGKTRLRVCKRGHAFRPAAPRGPLFFGPRPFRRGRRSLKVSAPPAGAPTPSASQRRKRTSFSAEQLQLLELVFRRTMYPDIHLRERLAALTLLPESRIQVWFQNRRAKSRRQSGKAFQPSARPELFLHPTVQGTEAKCLKPQLPLEAHVNCLPDPNRVGEGISHPGCQGQHFETYSPLSEDTGSKQDSWEEHIFSAFGHS</sequence>
<keyword evidence="20" id="KW-1185">Reference proteome</keyword>
<evidence type="ECO:0000256" key="2">
    <source>
        <dbReference type="ARBA" id="ARBA00005733"/>
    </source>
</evidence>
<keyword evidence="6 15" id="KW-0238">DNA-binding</keyword>
<evidence type="ECO:0000256" key="13">
    <source>
        <dbReference type="ARBA" id="ARBA00082629"/>
    </source>
</evidence>
<evidence type="ECO:0000256" key="12">
    <source>
        <dbReference type="ARBA" id="ARBA00081099"/>
    </source>
</evidence>
<keyword evidence="8" id="KW-0804">Transcription</keyword>
<accession>G1M7M0</accession>
<dbReference type="SUPFAM" id="SSF46689">
    <property type="entry name" value="Homeodomain-like"/>
    <property type="match status" value="1"/>
</dbReference>
<evidence type="ECO:0000256" key="6">
    <source>
        <dbReference type="ARBA" id="ARBA00023125"/>
    </source>
</evidence>
<dbReference type="STRING" id="9646.ENSAMEP00000015340"/>
<dbReference type="GO" id="GO:0002244">
    <property type="term" value="P:hematopoietic progenitor cell differentiation"/>
    <property type="evidence" value="ECO:0007669"/>
    <property type="project" value="Ensembl"/>
</dbReference>
<evidence type="ECO:0000256" key="7">
    <source>
        <dbReference type="ARBA" id="ARBA00023155"/>
    </source>
</evidence>
<dbReference type="Pfam" id="PF00046">
    <property type="entry name" value="Homeodomain"/>
    <property type="match status" value="1"/>
</dbReference>
<keyword evidence="4" id="KW-0221">Differentiation</keyword>
<dbReference type="GeneTree" id="ENSGT00940000162190"/>
<dbReference type="eggNOG" id="KOG0849">
    <property type="taxonomic scope" value="Eukaryota"/>
</dbReference>
<dbReference type="GO" id="GO:0042074">
    <property type="term" value="P:cell migration involved in gastrulation"/>
    <property type="evidence" value="ECO:0007669"/>
    <property type="project" value="Ensembl"/>
</dbReference>
<evidence type="ECO:0000256" key="9">
    <source>
        <dbReference type="ARBA" id="ARBA00023242"/>
    </source>
</evidence>
<keyword evidence="5" id="KW-0805">Transcription regulation</keyword>
<dbReference type="GO" id="GO:0000785">
    <property type="term" value="C:chromatin"/>
    <property type="evidence" value="ECO:0007669"/>
    <property type="project" value="Ensembl"/>
</dbReference>
<comment type="function">
    <text evidence="10">Transcription factor that play a central role in proper axial mesendoderm morphogenesis and endoderm formation. Required for efficient differentiation of cells from the primitive streak stage to blood, by acting early in the recruitment and/or expansion of mesodermal progenitors to the hemangioblastic and hematopoietic lineages. Also involved in the morphogenesis of the heart and the gut during embryogenesis. Acts as a negative regulator of brachyury expression.</text>
</comment>
<comment type="similarity">
    <text evidence="2">Belongs to the paired homeobox family.</text>
</comment>
<dbReference type="GO" id="GO:0005654">
    <property type="term" value="C:nucleoplasm"/>
    <property type="evidence" value="ECO:0007669"/>
    <property type="project" value="Ensembl"/>
</dbReference>
<dbReference type="FunFam" id="1.10.10.60:FF:000329">
    <property type="entry name" value="Mix paired-like homeobox"/>
    <property type="match status" value="1"/>
</dbReference>
<reference evidence="19" key="2">
    <citation type="submission" date="2025-08" db="UniProtKB">
        <authorList>
            <consortium name="Ensembl"/>
        </authorList>
    </citation>
    <scope>IDENTIFICATION</scope>
</reference>
<dbReference type="PROSITE" id="PS00027">
    <property type="entry name" value="HOMEOBOX_1"/>
    <property type="match status" value="1"/>
</dbReference>
<feature type="DNA-binding region" description="Homeobox" evidence="15">
    <location>
        <begin position="96"/>
        <end position="155"/>
    </location>
</feature>
<evidence type="ECO:0000256" key="11">
    <source>
        <dbReference type="ARBA" id="ARBA00067333"/>
    </source>
</evidence>
<dbReference type="AlphaFoldDB" id="G1M7M0"/>
<evidence type="ECO:0000313" key="19">
    <source>
        <dbReference type="Ensembl" id="ENSAMEP00000015340.2"/>
    </source>
</evidence>
<dbReference type="SMART" id="SM00389">
    <property type="entry name" value="HOX"/>
    <property type="match status" value="1"/>
</dbReference>
<keyword evidence="3" id="KW-0217">Developmental protein</keyword>
<evidence type="ECO:0000313" key="20">
    <source>
        <dbReference type="Proteomes" id="UP000008912"/>
    </source>
</evidence>
<dbReference type="InterPro" id="IPR009057">
    <property type="entry name" value="Homeodomain-like_sf"/>
</dbReference>
<dbReference type="InParanoid" id="G1M7M0"/>
<evidence type="ECO:0000256" key="10">
    <source>
        <dbReference type="ARBA" id="ARBA00055051"/>
    </source>
</evidence>
<gene>
    <name evidence="19" type="primary">MIXL1</name>
</gene>
<keyword evidence="7 15" id="KW-0371">Homeobox</keyword>
<dbReference type="PANTHER" id="PTHR47656:SF1">
    <property type="entry name" value="HOMEOBOX PROTEIN MIXL1"/>
    <property type="match status" value="1"/>
</dbReference>
<protein>
    <recommendedName>
        <fullName evidence="11">Homeobox protein MIXL1</fullName>
    </recommendedName>
    <alternativeName>
        <fullName evidence="12">Homeodomain protein MIX</fullName>
    </alternativeName>
    <alternativeName>
        <fullName evidence="13">MIX1 homeobox-like protein 1</fullName>
    </alternativeName>
    <alternativeName>
        <fullName evidence="14">Mix.1 homeobox-like protein</fullName>
    </alternativeName>
</protein>
<proteinExistence type="inferred from homology"/>
<dbReference type="GO" id="GO:0048565">
    <property type="term" value="P:digestive tract development"/>
    <property type="evidence" value="ECO:0007669"/>
    <property type="project" value="Ensembl"/>
</dbReference>
<evidence type="ECO:0000256" key="15">
    <source>
        <dbReference type="PROSITE-ProRule" id="PRU00108"/>
    </source>
</evidence>
<comment type="subcellular location">
    <subcellularLocation>
        <location evidence="1 15 16">Nucleus</location>
    </subcellularLocation>
</comment>
<dbReference type="PANTHER" id="PTHR47656">
    <property type="entry name" value="HOMEOBOX PROTEIN MIXL"/>
    <property type="match status" value="1"/>
</dbReference>
<reference evidence="19" key="3">
    <citation type="submission" date="2025-09" db="UniProtKB">
        <authorList>
            <consortium name="Ensembl"/>
        </authorList>
    </citation>
    <scope>IDENTIFICATION</scope>
</reference>
<evidence type="ECO:0000256" key="16">
    <source>
        <dbReference type="RuleBase" id="RU000682"/>
    </source>
</evidence>
<dbReference type="Gene3D" id="1.10.10.60">
    <property type="entry name" value="Homeodomain-like"/>
    <property type="match status" value="1"/>
</dbReference>
<feature type="domain" description="Homeobox" evidence="18">
    <location>
        <begin position="94"/>
        <end position="154"/>
    </location>
</feature>
<dbReference type="GO" id="GO:0061629">
    <property type="term" value="F:RNA polymerase II-specific DNA-binding transcription factor binding"/>
    <property type="evidence" value="ECO:0007669"/>
    <property type="project" value="Ensembl"/>
</dbReference>
<feature type="region of interest" description="Disordered" evidence="17">
    <location>
        <begin position="62"/>
        <end position="101"/>
    </location>
</feature>
<dbReference type="GO" id="GO:0035987">
    <property type="term" value="P:endodermal cell differentiation"/>
    <property type="evidence" value="ECO:0007669"/>
    <property type="project" value="Ensembl"/>
</dbReference>
<feature type="region of interest" description="Disordered" evidence="17">
    <location>
        <begin position="1"/>
        <end position="48"/>
    </location>
</feature>
<dbReference type="GO" id="GO:1901533">
    <property type="term" value="P:negative regulation of hematopoietic progenitor cell differentiation"/>
    <property type="evidence" value="ECO:0007669"/>
    <property type="project" value="Ensembl"/>
</dbReference>
<evidence type="ECO:0000256" key="17">
    <source>
        <dbReference type="SAM" id="MobiDB-lite"/>
    </source>
</evidence>
<evidence type="ECO:0000256" key="5">
    <source>
        <dbReference type="ARBA" id="ARBA00023015"/>
    </source>
</evidence>
<dbReference type="InterPro" id="IPR042917">
    <property type="entry name" value="MIXL1"/>
</dbReference>
<dbReference type="GO" id="GO:2000382">
    <property type="term" value="P:positive regulation of mesoderm development"/>
    <property type="evidence" value="ECO:0007669"/>
    <property type="project" value="Ensembl"/>
</dbReference>
<dbReference type="CDD" id="cd00086">
    <property type="entry name" value="homeodomain"/>
    <property type="match status" value="1"/>
</dbReference>
<evidence type="ECO:0000256" key="4">
    <source>
        <dbReference type="ARBA" id="ARBA00022782"/>
    </source>
</evidence>
<evidence type="ECO:0000256" key="14">
    <source>
        <dbReference type="ARBA" id="ARBA00083722"/>
    </source>
</evidence>
<dbReference type="GO" id="GO:0007507">
    <property type="term" value="P:heart development"/>
    <property type="evidence" value="ECO:0007669"/>
    <property type="project" value="Ensembl"/>
</dbReference>
<feature type="compositionally biased region" description="Low complexity" evidence="17">
    <location>
        <begin position="83"/>
        <end position="95"/>
    </location>
</feature>
<dbReference type="GO" id="GO:0001228">
    <property type="term" value="F:DNA-binding transcription activator activity, RNA polymerase II-specific"/>
    <property type="evidence" value="ECO:0007669"/>
    <property type="project" value="Ensembl"/>
</dbReference>
<evidence type="ECO:0000256" key="8">
    <source>
        <dbReference type="ARBA" id="ARBA00023163"/>
    </source>
</evidence>
<name>G1M7M0_AILME</name>
<dbReference type="InterPro" id="IPR017970">
    <property type="entry name" value="Homeobox_CS"/>
</dbReference>
<organism evidence="19 20">
    <name type="scientific">Ailuropoda melanoleuca</name>
    <name type="common">Giant panda</name>
    <dbReference type="NCBI Taxonomy" id="9646"/>
    <lineage>
        <taxon>Eukaryota</taxon>
        <taxon>Metazoa</taxon>
        <taxon>Chordata</taxon>
        <taxon>Craniata</taxon>
        <taxon>Vertebrata</taxon>
        <taxon>Euteleostomi</taxon>
        <taxon>Mammalia</taxon>
        <taxon>Eutheria</taxon>
        <taxon>Laurasiatheria</taxon>
        <taxon>Carnivora</taxon>
        <taxon>Caniformia</taxon>
        <taxon>Ursidae</taxon>
        <taxon>Ailuropoda</taxon>
    </lineage>
</organism>
<dbReference type="Proteomes" id="UP000008912">
    <property type="component" value="Unassembled WGS sequence"/>
</dbReference>
<dbReference type="PROSITE" id="PS50071">
    <property type="entry name" value="HOMEOBOX_2"/>
    <property type="match status" value="1"/>
</dbReference>
<reference evidence="19 20" key="1">
    <citation type="journal article" date="2010" name="Nature">
        <title>The sequence and de novo assembly of the giant panda genome.</title>
        <authorList>
            <person name="Li R."/>
            <person name="Fan W."/>
            <person name="Tian G."/>
            <person name="Zhu H."/>
            <person name="He L."/>
            <person name="Cai J."/>
            <person name="Huang Q."/>
            <person name="Cai Q."/>
            <person name="Li B."/>
            <person name="Bai Y."/>
            <person name="Zhang Z."/>
            <person name="Zhang Y."/>
            <person name="Wang W."/>
            <person name="Li J."/>
            <person name="Wei F."/>
            <person name="Li H."/>
            <person name="Jian M."/>
            <person name="Li J."/>
            <person name="Zhang Z."/>
            <person name="Nielsen R."/>
            <person name="Li D."/>
            <person name="Gu W."/>
            <person name="Yang Z."/>
            <person name="Xuan Z."/>
            <person name="Ryder O.A."/>
            <person name="Leung F.C."/>
            <person name="Zhou Y."/>
            <person name="Cao J."/>
            <person name="Sun X."/>
            <person name="Fu Y."/>
            <person name="Fang X."/>
            <person name="Guo X."/>
            <person name="Wang B."/>
            <person name="Hou R."/>
            <person name="Shen F."/>
            <person name="Mu B."/>
            <person name="Ni P."/>
            <person name="Lin R."/>
            <person name="Qian W."/>
            <person name="Wang G."/>
            <person name="Yu C."/>
            <person name="Nie W."/>
            <person name="Wang J."/>
            <person name="Wu Z."/>
            <person name="Liang H."/>
            <person name="Min J."/>
            <person name="Wu Q."/>
            <person name="Cheng S."/>
            <person name="Ruan J."/>
            <person name="Wang M."/>
            <person name="Shi Z."/>
            <person name="Wen M."/>
            <person name="Liu B."/>
            <person name="Ren X."/>
            <person name="Zheng H."/>
            <person name="Dong D."/>
            <person name="Cook K."/>
            <person name="Shan G."/>
            <person name="Zhang H."/>
            <person name="Kosiol C."/>
            <person name="Xie X."/>
            <person name="Lu Z."/>
            <person name="Zheng H."/>
            <person name="Li Y."/>
            <person name="Steiner C.C."/>
            <person name="Lam T.T."/>
            <person name="Lin S."/>
            <person name="Zhang Q."/>
            <person name="Li G."/>
            <person name="Tian J."/>
            <person name="Gong T."/>
            <person name="Liu H."/>
            <person name="Zhang D."/>
            <person name="Fang L."/>
            <person name="Ye C."/>
            <person name="Zhang J."/>
            <person name="Hu W."/>
            <person name="Xu A."/>
            <person name="Ren Y."/>
            <person name="Zhang G."/>
            <person name="Bruford M.W."/>
            <person name="Li Q."/>
            <person name="Ma L."/>
            <person name="Guo Y."/>
            <person name="An N."/>
            <person name="Hu Y."/>
            <person name="Zheng Y."/>
            <person name="Shi Y."/>
            <person name="Li Z."/>
            <person name="Liu Q."/>
            <person name="Chen Y."/>
            <person name="Zhao J."/>
            <person name="Qu N."/>
            <person name="Zhao S."/>
            <person name="Tian F."/>
            <person name="Wang X."/>
            <person name="Wang H."/>
            <person name="Xu L."/>
            <person name="Liu X."/>
            <person name="Vinar T."/>
            <person name="Wang Y."/>
            <person name="Lam T.W."/>
            <person name="Yiu S.M."/>
            <person name="Liu S."/>
            <person name="Zhang H."/>
            <person name="Li D."/>
            <person name="Huang Y."/>
            <person name="Wang X."/>
            <person name="Yang G."/>
            <person name="Jiang Z."/>
            <person name="Wang J."/>
            <person name="Qin N."/>
            <person name="Li L."/>
            <person name="Li J."/>
            <person name="Bolund L."/>
            <person name="Kristiansen K."/>
            <person name="Wong G.K."/>
            <person name="Olson M."/>
            <person name="Zhang X."/>
            <person name="Li S."/>
            <person name="Yang H."/>
            <person name="Wang J."/>
            <person name="Wang J."/>
        </authorList>
    </citation>
    <scope>NUCLEOTIDE SEQUENCE [LARGE SCALE GENOMIC DNA]</scope>
</reference>
<evidence type="ECO:0000256" key="1">
    <source>
        <dbReference type="ARBA" id="ARBA00004123"/>
    </source>
</evidence>